<name>A0ABZ0SJ66_9MICO</name>
<comment type="cofactor">
    <cofactor evidence="1">
        <name>heme b</name>
        <dbReference type="ChEBI" id="CHEBI:60344"/>
    </cofactor>
    <text evidence="1">Binds 1 heme b group per subunit, that coordinates a highly solvent-exposed Fe(III) atom.</text>
</comment>
<dbReference type="Pfam" id="PF08768">
    <property type="entry name" value="THAP4_heme-bd"/>
    <property type="match status" value="1"/>
</dbReference>
<keyword evidence="4" id="KW-1185">Reference proteome</keyword>
<comment type="caution">
    <text evidence="1">Lacks conserved residue(s) required for the propagation of feature annotation.</text>
</comment>
<sequence>MIDLPTDLPADLGPLSWLIGIWEGTGVIDYDTADRHFTGSFAHRVSFSHDGGDYLNYSANAWLIGDGPGDRVDDAQRTPLVAEIGFWRLVRPTLDGDAGPGLLPAPGTSPARTVDDVELLRTPQGGFDIEAAIVHSDGVSELYLGQISGPRIDIATDAVVRPAQARPYAAATRMYGLVDGHLLWAWDVAALGHELAAHASARLARVD</sequence>
<feature type="binding site" description="axial binding residue" evidence="1">
    <location>
        <position position="198"/>
    </location>
    <ligand>
        <name>heme b</name>
        <dbReference type="ChEBI" id="CHEBI:60344"/>
    </ligand>
    <ligandPart>
        <name>Fe</name>
        <dbReference type="ChEBI" id="CHEBI:18248"/>
    </ligandPart>
</feature>
<comment type="similarity">
    <text evidence="1">Belongs to the nitrobindin family.</text>
</comment>
<keyword evidence="1" id="KW-0413">Isomerase</keyword>
<dbReference type="Proteomes" id="UP001323798">
    <property type="component" value="Chromosome"/>
</dbReference>
<comment type="catalytic activity">
    <reaction evidence="1">
        <text>peroxynitrite = nitrate</text>
        <dbReference type="Rhea" id="RHEA:63116"/>
        <dbReference type="ChEBI" id="CHEBI:17632"/>
        <dbReference type="ChEBI" id="CHEBI:25941"/>
    </reaction>
</comment>
<comment type="pathway">
    <text evidence="1">Nitrogen metabolism.</text>
</comment>
<dbReference type="EMBL" id="CP139368">
    <property type="protein sequence ID" value="WPR88855.1"/>
    <property type="molecule type" value="Genomic_DNA"/>
</dbReference>
<accession>A0ABZ0SJ66</accession>
<dbReference type="Gene3D" id="2.40.128.20">
    <property type="match status" value="1"/>
</dbReference>
<proteinExistence type="inferred from homology"/>
<dbReference type="RefSeq" id="WP_320941572.1">
    <property type="nucleotide sequence ID" value="NZ_BAABEU010000005.1"/>
</dbReference>
<dbReference type="CDD" id="cd07828">
    <property type="entry name" value="lipocalin_heme-bd-THAP4-like"/>
    <property type="match status" value="1"/>
</dbReference>
<dbReference type="EC" id="5.99.-.-" evidence="1"/>
<gene>
    <name evidence="3" type="ORF">SM116_13925</name>
</gene>
<comment type="function">
    <text evidence="1">Heme-binding protein able to scavenge peroxynitrite and to protect free L-tyrosine against peroxynitrite-mediated nitration, by acting as a peroxynitrite isomerase that converts peroxynitrite to nitrate. Therefore, this protein likely plays a role in peroxynitrite sensing and in the detoxification of reactive nitrogen and oxygen species (RNS and ROS, respectively). Is able to bind nitric oxide (NO) in vitro, but may act as a sensor of peroxynitrite levels in vivo.</text>
</comment>
<evidence type="ECO:0000256" key="1">
    <source>
        <dbReference type="HAMAP-Rule" id="MF_01297"/>
    </source>
</evidence>
<evidence type="ECO:0000313" key="4">
    <source>
        <dbReference type="Proteomes" id="UP001323798"/>
    </source>
</evidence>
<protein>
    <recommendedName>
        <fullName evidence="1">Peroxynitrite isomerase</fullName>
        <ecNumber evidence="1">5.99.-.-</ecNumber>
    </recommendedName>
    <alternativeName>
        <fullName evidence="1">Ferric nitrobindin</fullName>
        <shortName evidence="1">Nb(III)</shortName>
    </alternativeName>
</protein>
<dbReference type="InterPro" id="IPR022939">
    <property type="entry name" value="Nb(III)_bact/plant"/>
</dbReference>
<feature type="domain" description="THAP4-like heme-binding" evidence="2">
    <location>
        <begin position="11"/>
        <end position="205"/>
    </location>
</feature>
<dbReference type="PANTHER" id="PTHR15854:SF4">
    <property type="entry name" value="PEROXYNITRITE ISOMERASE THAP4"/>
    <property type="match status" value="1"/>
</dbReference>
<keyword evidence="1" id="KW-0349">Heme</keyword>
<dbReference type="PANTHER" id="PTHR15854">
    <property type="entry name" value="THAP4 PROTEIN"/>
    <property type="match status" value="1"/>
</dbReference>
<reference evidence="3 4" key="1">
    <citation type="submission" date="2023-11" db="EMBL/GenBank/DDBJ databases">
        <title>Genome sequence of Microbacterium rhizosphaerae KACC 19337.</title>
        <authorList>
            <person name="Choi H."/>
            <person name="Kim S."/>
            <person name="Kim Y."/>
            <person name="Kwon S.-W."/>
            <person name="Heo J."/>
        </authorList>
    </citation>
    <scope>NUCLEOTIDE SEQUENCE [LARGE SCALE GENOMIC DNA]</scope>
    <source>
        <strain evidence="3 4">KACC 19337</strain>
    </source>
</reference>
<evidence type="ECO:0000259" key="2">
    <source>
        <dbReference type="Pfam" id="PF08768"/>
    </source>
</evidence>
<organism evidence="3 4">
    <name type="scientific">Microbacterium rhizosphaerae</name>
    <dbReference type="NCBI Taxonomy" id="1678237"/>
    <lineage>
        <taxon>Bacteria</taxon>
        <taxon>Bacillati</taxon>
        <taxon>Actinomycetota</taxon>
        <taxon>Actinomycetes</taxon>
        <taxon>Micrococcales</taxon>
        <taxon>Microbacteriaceae</taxon>
        <taxon>Microbacterium</taxon>
    </lineage>
</organism>
<dbReference type="HAMAP" id="MF_01297">
    <property type="entry name" value="nitrobindin"/>
    <property type="match status" value="1"/>
</dbReference>
<keyword evidence="1" id="KW-0479">Metal-binding</keyword>
<feature type="binding site" evidence="1">
    <location>
        <position position="32"/>
    </location>
    <ligand>
        <name>heme b</name>
        <dbReference type="ChEBI" id="CHEBI:60344"/>
    </ligand>
</feature>
<keyword evidence="1" id="KW-0408">Iron</keyword>
<evidence type="ECO:0000313" key="3">
    <source>
        <dbReference type="EMBL" id="WPR88855.1"/>
    </source>
</evidence>
<dbReference type="InterPro" id="IPR012674">
    <property type="entry name" value="Calycin"/>
</dbReference>
<dbReference type="InterPro" id="IPR045165">
    <property type="entry name" value="Nitrobindin"/>
</dbReference>
<comment type="domain">
    <text evidence="1">Forms a 10-stranded antiparallel beta-barrel structure able to accommodate a hydrophobic ligand in its interior. In fact, this fold hosts the heme group, which is located in a wide surface cleft.</text>
</comment>
<dbReference type="InterPro" id="IPR014878">
    <property type="entry name" value="THAP4-like_heme-bd"/>
</dbReference>
<feature type="short sequence motif" description="GXWXGXG" evidence="1">
    <location>
        <begin position="20"/>
        <end position="26"/>
    </location>
</feature>
<dbReference type="SUPFAM" id="SSF50814">
    <property type="entry name" value="Lipocalins"/>
    <property type="match status" value="1"/>
</dbReference>